<accession>A0AAD7M870</accession>
<dbReference type="EMBL" id="JARKIE010000008">
    <property type="protein sequence ID" value="KAJ7705511.1"/>
    <property type="molecule type" value="Genomic_DNA"/>
</dbReference>
<dbReference type="Gene3D" id="3.30.465.10">
    <property type="match status" value="1"/>
</dbReference>
<gene>
    <name evidence="2" type="ORF">B0H17DRAFT_670102</name>
</gene>
<dbReference type="Pfam" id="PF08031">
    <property type="entry name" value="BBE"/>
    <property type="match status" value="1"/>
</dbReference>
<dbReference type="GO" id="GO:0050660">
    <property type="term" value="F:flavin adenine dinucleotide binding"/>
    <property type="evidence" value="ECO:0007669"/>
    <property type="project" value="InterPro"/>
</dbReference>
<dbReference type="GO" id="GO:0016491">
    <property type="term" value="F:oxidoreductase activity"/>
    <property type="evidence" value="ECO:0007669"/>
    <property type="project" value="InterPro"/>
</dbReference>
<feature type="non-terminal residue" evidence="2">
    <location>
        <position position="142"/>
    </location>
</feature>
<protein>
    <recommendedName>
        <fullName evidence="1">Berberine/berberine-like domain-containing protein</fullName>
    </recommendedName>
</protein>
<evidence type="ECO:0000259" key="1">
    <source>
        <dbReference type="Pfam" id="PF08031"/>
    </source>
</evidence>
<organism evidence="2 3">
    <name type="scientific">Mycena rosella</name>
    <name type="common">Pink bonnet</name>
    <name type="synonym">Agaricus rosellus</name>
    <dbReference type="NCBI Taxonomy" id="1033263"/>
    <lineage>
        <taxon>Eukaryota</taxon>
        <taxon>Fungi</taxon>
        <taxon>Dikarya</taxon>
        <taxon>Basidiomycota</taxon>
        <taxon>Agaricomycotina</taxon>
        <taxon>Agaricomycetes</taxon>
        <taxon>Agaricomycetidae</taxon>
        <taxon>Agaricales</taxon>
        <taxon>Marasmiineae</taxon>
        <taxon>Mycenaceae</taxon>
        <taxon>Mycena</taxon>
    </lineage>
</organism>
<sequence>LTSKVIYTTLRFRISTYLVAGGKVSENGHISSAIHLAWRTAKTHVVIANAWTDSTSLENIDLLRKHFQTQQLPILEDISGSAAGAYSNEADVLEEDFKTTFFGPNYAKLSAMKTKYDPNDLFIVGAGVGSERWYGTHTVRKI</sequence>
<name>A0AAD7M870_MYCRO</name>
<keyword evidence="3" id="KW-1185">Reference proteome</keyword>
<evidence type="ECO:0000313" key="3">
    <source>
        <dbReference type="Proteomes" id="UP001221757"/>
    </source>
</evidence>
<dbReference type="InterPro" id="IPR016169">
    <property type="entry name" value="FAD-bd_PCMH_sub2"/>
</dbReference>
<dbReference type="InterPro" id="IPR012951">
    <property type="entry name" value="BBE"/>
</dbReference>
<dbReference type="Gene3D" id="3.40.462.20">
    <property type="match status" value="1"/>
</dbReference>
<comment type="caution">
    <text evidence="2">The sequence shown here is derived from an EMBL/GenBank/DDBJ whole genome shotgun (WGS) entry which is preliminary data.</text>
</comment>
<proteinExistence type="predicted"/>
<reference evidence="2" key="1">
    <citation type="submission" date="2023-03" db="EMBL/GenBank/DDBJ databases">
        <title>Massive genome expansion in bonnet fungi (Mycena s.s.) driven by repeated elements and novel gene families across ecological guilds.</title>
        <authorList>
            <consortium name="Lawrence Berkeley National Laboratory"/>
            <person name="Harder C.B."/>
            <person name="Miyauchi S."/>
            <person name="Viragh M."/>
            <person name="Kuo A."/>
            <person name="Thoen E."/>
            <person name="Andreopoulos B."/>
            <person name="Lu D."/>
            <person name="Skrede I."/>
            <person name="Drula E."/>
            <person name="Henrissat B."/>
            <person name="Morin E."/>
            <person name="Kohler A."/>
            <person name="Barry K."/>
            <person name="LaButti K."/>
            <person name="Morin E."/>
            <person name="Salamov A."/>
            <person name="Lipzen A."/>
            <person name="Mereny Z."/>
            <person name="Hegedus B."/>
            <person name="Baldrian P."/>
            <person name="Stursova M."/>
            <person name="Weitz H."/>
            <person name="Taylor A."/>
            <person name="Grigoriev I.V."/>
            <person name="Nagy L.G."/>
            <person name="Martin F."/>
            <person name="Kauserud H."/>
        </authorList>
    </citation>
    <scope>NUCLEOTIDE SEQUENCE</scope>
    <source>
        <strain evidence="2">CBHHK067</strain>
    </source>
</reference>
<evidence type="ECO:0000313" key="2">
    <source>
        <dbReference type="EMBL" id="KAJ7705511.1"/>
    </source>
</evidence>
<dbReference type="AlphaFoldDB" id="A0AAD7M870"/>
<feature type="domain" description="Berberine/berberine-like" evidence="1">
    <location>
        <begin position="85"/>
        <end position="124"/>
    </location>
</feature>
<dbReference type="Proteomes" id="UP001221757">
    <property type="component" value="Unassembled WGS sequence"/>
</dbReference>